<dbReference type="Proteomes" id="UP000000653">
    <property type="component" value="Chromosome"/>
</dbReference>
<protein>
    <submittedName>
        <fullName evidence="3">Possible Fe2+-dicitrate sensor</fullName>
    </submittedName>
</protein>
<dbReference type="Pfam" id="PF04773">
    <property type="entry name" value="FecR"/>
    <property type="match status" value="1"/>
</dbReference>
<proteinExistence type="predicted"/>
<dbReference type="Gene3D" id="2.60.120.1440">
    <property type="match status" value="1"/>
</dbReference>
<reference evidence="3 4" key="1">
    <citation type="journal article" date="2006" name="Genome Biol.">
        <title>Genomic analysis reveals that Pseudomonas aeruginosa virulence is combinatorial.</title>
        <authorList>
            <person name="Lee D.G."/>
            <person name="Urbach J.M."/>
            <person name="Wu G."/>
            <person name="Liberati N.T."/>
            <person name="Feinbaum R.L."/>
            <person name="Miyata S."/>
            <person name="Diggins L.T."/>
            <person name="He J."/>
            <person name="Saucier M."/>
            <person name="Deziel E."/>
            <person name="Friedman L."/>
            <person name="Li L."/>
            <person name="Grills G."/>
            <person name="Montgomery K."/>
            <person name="Kucherlapati R."/>
            <person name="Rahme L.G."/>
            <person name="Ausubel F.M."/>
        </authorList>
    </citation>
    <scope>NUCLEOTIDE SEQUENCE [LARGE SCALE GENOMIC DNA]</scope>
    <source>
        <strain evidence="3 4">UCBPP-PA14</strain>
    </source>
</reference>
<accession>A0A0H2ZCH5</accession>
<feature type="domain" description="FecR N-terminal" evidence="2">
    <location>
        <begin position="14"/>
        <end position="56"/>
    </location>
</feature>
<dbReference type="AlphaFoldDB" id="A0A0H2ZCH5"/>
<dbReference type="EMBL" id="CP000438">
    <property type="protein sequence ID" value="ABJ11942.1"/>
    <property type="molecule type" value="Genomic_DNA"/>
</dbReference>
<evidence type="ECO:0000259" key="1">
    <source>
        <dbReference type="Pfam" id="PF04773"/>
    </source>
</evidence>
<dbReference type="KEGG" id="pau:PA14_28980"/>
<dbReference type="GO" id="GO:0016989">
    <property type="term" value="F:sigma factor antagonist activity"/>
    <property type="evidence" value="ECO:0007669"/>
    <property type="project" value="TreeGrafter"/>
</dbReference>
<sequence length="316" mass="35358">MQGLTMELEIEVLEAAATWYVRFGAEPPNDGERQAWREWLEADPRHRRAWERIERLQGQWAALPAETSLHTLAGVRARRRALLKTLALLACAAGSGWLASGGLPYRALLAGERTGVGERRQLRLADGTRVDLSSATALDLAYDESLRQAYLWRGEILVESAQSARPFLVHTAQGSVRALGTRFSVRCEGPRTRVCVLSHAVELRPLQTPTRPMRLPAGQQALFDERRGYSSTPLREGEGSWTQGVLTVVDWPLGEFIAELSRYRTGVLRCAAEVAELRLSGAYRLDRIDAVLQNLGKSLPVRVRYLTRYWVTVESV</sequence>
<dbReference type="PANTHER" id="PTHR30273:SF2">
    <property type="entry name" value="PROTEIN FECR"/>
    <property type="match status" value="1"/>
</dbReference>
<dbReference type="PIRSF" id="PIRSF018266">
    <property type="entry name" value="FecR"/>
    <property type="match status" value="1"/>
</dbReference>
<feature type="domain" description="FecR protein" evidence="1">
    <location>
        <begin position="113"/>
        <end position="201"/>
    </location>
</feature>
<name>A0A0H2ZCH5_PSEAB</name>
<evidence type="ECO:0000313" key="4">
    <source>
        <dbReference type="Proteomes" id="UP000000653"/>
    </source>
</evidence>
<organism evidence="3 4">
    <name type="scientific">Pseudomonas aeruginosa (strain UCBPP-PA14)</name>
    <dbReference type="NCBI Taxonomy" id="208963"/>
    <lineage>
        <taxon>Bacteria</taxon>
        <taxon>Pseudomonadati</taxon>
        <taxon>Pseudomonadota</taxon>
        <taxon>Gammaproteobacteria</taxon>
        <taxon>Pseudomonadales</taxon>
        <taxon>Pseudomonadaceae</taxon>
        <taxon>Pseudomonas</taxon>
    </lineage>
</organism>
<dbReference type="InterPro" id="IPR032623">
    <property type="entry name" value="FecR_N"/>
</dbReference>
<dbReference type="PANTHER" id="PTHR30273">
    <property type="entry name" value="PERIPLASMIC SIGNAL SENSOR AND SIGMA FACTOR ACTIVATOR FECR-RELATED"/>
    <property type="match status" value="1"/>
</dbReference>
<evidence type="ECO:0000259" key="2">
    <source>
        <dbReference type="Pfam" id="PF16220"/>
    </source>
</evidence>
<dbReference type="InterPro" id="IPR012373">
    <property type="entry name" value="Ferrdict_sens_TM"/>
</dbReference>
<dbReference type="InterPro" id="IPR006860">
    <property type="entry name" value="FecR"/>
</dbReference>
<evidence type="ECO:0000313" key="3">
    <source>
        <dbReference type="EMBL" id="ABJ11942.1"/>
    </source>
</evidence>
<gene>
    <name evidence="3" type="ordered locus">PA14_28980</name>
</gene>
<dbReference type="HOGENOM" id="CLU_050192_0_0_6"/>
<dbReference type="Pfam" id="PF16220">
    <property type="entry name" value="DUF4880"/>
    <property type="match status" value="1"/>
</dbReference>